<dbReference type="InterPro" id="IPR012677">
    <property type="entry name" value="Nucleotide-bd_a/b_plait_sf"/>
</dbReference>
<dbReference type="PANTHER" id="PTHR45735">
    <property type="entry name" value="CLEAVAGE STIMULATION FACTOR SUBUNIT 2"/>
    <property type="match status" value="1"/>
</dbReference>
<keyword evidence="3" id="KW-0507">mRNA processing</keyword>
<keyword evidence="2" id="KW-0597">Phosphoprotein</keyword>
<dbReference type="Gene3D" id="1.10.20.70">
    <property type="entry name" value="Transcription termination and cleavage factor, C-terminal domain"/>
    <property type="match status" value="1"/>
</dbReference>
<dbReference type="PROSITE" id="PS50102">
    <property type="entry name" value="RRM"/>
    <property type="match status" value="1"/>
</dbReference>
<dbReference type="PANTHER" id="PTHR45735:SF2">
    <property type="entry name" value="CLEAVAGE STIMULATION FACTOR SUBUNIT 2"/>
    <property type="match status" value="1"/>
</dbReference>
<name>A0AAJ7PB44_9ACAR</name>
<dbReference type="CTD" id="42239"/>
<reference evidence="11" key="1">
    <citation type="submission" date="2025-08" db="UniProtKB">
        <authorList>
            <consortium name="RefSeq"/>
        </authorList>
    </citation>
    <scope>IDENTIFICATION</scope>
</reference>
<evidence type="ECO:0000256" key="6">
    <source>
        <dbReference type="ARBA" id="ARBA00023242"/>
    </source>
</evidence>
<keyword evidence="10" id="KW-1185">Reference proteome</keyword>
<dbReference type="SMART" id="SM00360">
    <property type="entry name" value="RRM"/>
    <property type="match status" value="1"/>
</dbReference>
<evidence type="ECO:0000256" key="5">
    <source>
        <dbReference type="ARBA" id="ARBA00022884"/>
    </source>
</evidence>
<evidence type="ECO:0000256" key="2">
    <source>
        <dbReference type="ARBA" id="ARBA00022553"/>
    </source>
</evidence>
<evidence type="ECO:0000313" key="10">
    <source>
        <dbReference type="Proteomes" id="UP000694867"/>
    </source>
</evidence>
<dbReference type="SUPFAM" id="SSF54928">
    <property type="entry name" value="RNA-binding domain, RBD"/>
    <property type="match status" value="1"/>
</dbReference>
<evidence type="ECO:0000313" key="11">
    <source>
        <dbReference type="RefSeq" id="XP_018496657.1"/>
    </source>
</evidence>
<dbReference type="FunFam" id="3.30.70.330:FF:000061">
    <property type="entry name" value="cleavage stimulation factor subunit 2 isoform X1"/>
    <property type="match status" value="1"/>
</dbReference>
<evidence type="ECO:0000259" key="9">
    <source>
        <dbReference type="PROSITE" id="PS50102"/>
    </source>
</evidence>
<evidence type="ECO:0000256" key="8">
    <source>
        <dbReference type="SAM" id="MobiDB-lite"/>
    </source>
</evidence>
<gene>
    <name evidence="11" type="primary">LOC100903766</name>
</gene>
<dbReference type="InterPro" id="IPR025742">
    <property type="entry name" value="CSTF2_hinge"/>
</dbReference>
<dbReference type="RefSeq" id="XP_018496657.1">
    <property type="nucleotide sequence ID" value="XM_018641141.1"/>
</dbReference>
<evidence type="ECO:0000256" key="1">
    <source>
        <dbReference type="ARBA" id="ARBA00004123"/>
    </source>
</evidence>
<dbReference type="AlphaFoldDB" id="A0AAJ7PB44"/>
<dbReference type="Gene3D" id="1.25.40.630">
    <property type="match status" value="1"/>
</dbReference>
<dbReference type="InterPro" id="IPR000504">
    <property type="entry name" value="RRM_dom"/>
</dbReference>
<dbReference type="GeneID" id="100903766"/>
<organism evidence="10 11">
    <name type="scientific">Galendromus occidentalis</name>
    <name type="common">western predatory mite</name>
    <dbReference type="NCBI Taxonomy" id="34638"/>
    <lineage>
        <taxon>Eukaryota</taxon>
        <taxon>Metazoa</taxon>
        <taxon>Ecdysozoa</taxon>
        <taxon>Arthropoda</taxon>
        <taxon>Chelicerata</taxon>
        <taxon>Arachnida</taxon>
        <taxon>Acari</taxon>
        <taxon>Parasitiformes</taxon>
        <taxon>Mesostigmata</taxon>
        <taxon>Gamasina</taxon>
        <taxon>Phytoseioidea</taxon>
        <taxon>Phytoseiidae</taxon>
        <taxon>Typhlodrominae</taxon>
        <taxon>Galendromus</taxon>
    </lineage>
</organism>
<dbReference type="FunFam" id="1.25.40.630:FF:000001">
    <property type="entry name" value="Cleavage stimulation factor subunit 2"/>
    <property type="match status" value="1"/>
</dbReference>
<dbReference type="GO" id="GO:0005847">
    <property type="term" value="C:mRNA cleavage and polyadenylation specificity factor complex"/>
    <property type="evidence" value="ECO:0007669"/>
    <property type="project" value="TreeGrafter"/>
</dbReference>
<dbReference type="GO" id="GO:0003729">
    <property type="term" value="F:mRNA binding"/>
    <property type="evidence" value="ECO:0007669"/>
    <property type="project" value="TreeGrafter"/>
</dbReference>
<evidence type="ECO:0000256" key="7">
    <source>
        <dbReference type="PROSITE-ProRule" id="PRU00176"/>
    </source>
</evidence>
<feature type="domain" description="RRM" evidence="9">
    <location>
        <begin position="18"/>
        <end position="96"/>
    </location>
</feature>
<keyword evidence="6" id="KW-0539">Nucleus</keyword>
<keyword evidence="4" id="KW-0677">Repeat</keyword>
<keyword evidence="5 7" id="KW-0694">RNA-binding</keyword>
<dbReference type="Pfam" id="PF14327">
    <property type="entry name" value="CSTF2_hinge"/>
    <property type="match status" value="1"/>
</dbReference>
<evidence type="ECO:0000256" key="3">
    <source>
        <dbReference type="ARBA" id="ARBA00022664"/>
    </source>
</evidence>
<evidence type="ECO:0000256" key="4">
    <source>
        <dbReference type="ARBA" id="ARBA00022737"/>
    </source>
</evidence>
<accession>A0AAJ7PB44</accession>
<dbReference type="FunFam" id="1.10.20.70:FF:000001">
    <property type="entry name" value="Cleavage stimulation factor subunit 2"/>
    <property type="match status" value="1"/>
</dbReference>
<comment type="subcellular location">
    <subcellularLocation>
        <location evidence="1">Nucleus</location>
    </subcellularLocation>
</comment>
<protein>
    <submittedName>
        <fullName evidence="11">Cleavage stimulation factor subunit 2 tau variant</fullName>
    </submittedName>
</protein>
<feature type="compositionally biased region" description="Gly residues" evidence="8">
    <location>
        <begin position="322"/>
        <end position="334"/>
    </location>
</feature>
<feature type="compositionally biased region" description="Basic and acidic residues" evidence="8">
    <location>
        <begin position="268"/>
        <end position="298"/>
    </location>
</feature>
<dbReference type="InterPro" id="IPR035979">
    <property type="entry name" value="RBD_domain_sf"/>
</dbReference>
<dbReference type="Pfam" id="PF00076">
    <property type="entry name" value="RRM_1"/>
    <property type="match status" value="1"/>
</dbReference>
<feature type="region of interest" description="Disordered" evidence="8">
    <location>
        <begin position="256"/>
        <end position="358"/>
    </location>
</feature>
<dbReference type="Pfam" id="PF14304">
    <property type="entry name" value="CSTF_C"/>
    <property type="match status" value="1"/>
</dbReference>
<proteinExistence type="predicted"/>
<dbReference type="InterPro" id="IPR038192">
    <property type="entry name" value="CSTF_C_sf"/>
</dbReference>
<dbReference type="Proteomes" id="UP000694867">
    <property type="component" value="Unplaced"/>
</dbReference>
<dbReference type="KEGG" id="goe:100903766"/>
<dbReference type="GO" id="GO:0031124">
    <property type="term" value="P:mRNA 3'-end processing"/>
    <property type="evidence" value="ECO:0007669"/>
    <property type="project" value="InterPro"/>
</dbReference>
<dbReference type="InterPro" id="IPR026896">
    <property type="entry name" value="CSTF_C"/>
</dbReference>
<dbReference type="Gene3D" id="3.30.70.330">
    <property type="match status" value="1"/>
</dbReference>
<sequence>MNTLQRNVDVSVAEKSACSVFVGNIPYDATEEQLKTIFEEVGPVVNFRLVYDRETGKPKGYGFCEFKDQETAMSAMRNLNSFEIGGRALRVDHAASERNKEELKALYAQYGGPPAEPMYGEETDHNKTPEAISKAVASLPPEQMFQLMKQMKTCIQNNPNEARNLLLQNPQLAYALLQAQVIMKIVDPQVALSILHRQNPVLANMHEAPVAVVPPPAAPLQPPPLQPPMLAQSMQPAMPPMPMGNFGGPPSSVSNMGDGGFRGGPQRFDPRDRDMRGERGPERDRDLRGMPMDQDHRVAPSGNAGYRGSYDPRNRVDPRGGNVYGEGNRGGFSGGPPAASGRPVPPPPILPNMQIGGGANEQDRAALIMQVLSLSDQQLASLPQDQRESILVLKRQIQQQGR</sequence>